<dbReference type="EMBL" id="VTYN01000033">
    <property type="protein sequence ID" value="NOH50611.1"/>
    <property type="molecule type" value="Genomic_DNA"/>
</dbReference>
<dbReference type="OrthoDB" id="9996368at2"/>
<evidence type="ECO:0000313" key="2">
    <source>
        <dbReference type="Proteomes" id="UP000572072"/>
    </source>
</evidence>
<dbReference type="Proteomes" id="UP000572072">
    <property type="component" value="Unassembled WGS sequence"/>
</dbReference>
<accession>A0A7Y3ZCJ4</accession>
<dbReference type="AlphaFoldDB" id="A0A7Y3ZCJ4"/>
<name>A0A7Y3ZCJ4_9VIBR</name>
<gene>
    <name evidence="1" type="ORF">F0262_21440</name>
</gene>
<reference evidence="1 2" key="1">
    <citation type="submission" date="2019-08" db="EMBL/GenBank/DDBJ databases">
        <title>Draft genome sequencing and comparative genomics of hatchery-associated Vibrios.</title>
        <authorList>
            <person name="Kehlet-Delgado H."/>
            <person name="Mueller R.S."/>
        </authorList>
    </citation>
    <scope>NUCLEOTIDE SEQUENCE [LARGE SCALE GENOMIC DNA]</scope>
    <source>
        <strain evidence="1 2">00-78-3</strain>
    </source>
</reference>
<comment type="caution">
    <text evidence="1">The sequence shown here is derived from an EMBL/GenBank/DDBJ whole genome shotgun (WGS) entry which is preliminary data.</text>
</comment>
<evidence type="ECO:0000313" key="1">
    <source>
        <dbReference type="EMBL" id="NOH50611.1"/>
    </source>
</evidence>
<sequence length="96" mass="11185">MPLEANTTPSTFNSVVFTKFCLRLVKFSLNSNRICFSQIEDRVYTNFMALVVFVNASVQIETDVFLAVNRASELFSYPREHYEYIRKNSKKPGEFQ</sequence>
<proteinExistence type="predicted"/>
<organism evidence="1 2">
    <name type="scientific">Vibrio rotiferianus</name>
    <dbReference type="NCBI Taxonomy" id="190895"/>
    <lineage>
        <taxon>Bacteria</taxon>
        <taxon>Pseudomonadati</taxon>
        <taxon>Pseudomonadota</taxon>
        <taxon>Gammaproteobacteria</taxon>
        <taxon>Vibrionales</taxon>
        <taxon>Vibrionaceae</taxon>
        <taxon>Vibrio</taxon>
    </lineage>
</organism>
<protein>
    <submittedName>
        <fullName evidence="1">Uncharacterized protein</fullName>
    </submittedName>
</protein>